<dbReference type="Pfam" id="PF08021">
    <property type="entry name" value="FAD_binding_9"/>
    <property type="match status" value="1"/>
</dbReference>
<organism evidence="3 4">
    <name type="scientific">Paludibacterium paludis</name>
    <dbReference type="NCBI Taxonomy" id="1225769"/>
    <lineage>
        <taxon>Bacteria</taxon>
        <taxon>Pseudomonadati</taxon>
        <taxon>Pseudomonadota</taxon>
        <taxon>Betaproteobacteria</taxon>
        <taxon>Neisseriales</taxon>
        <taxon>Chromobacteriaceae</taxon>
        <taxon>Paludibacterium</taxon>
    </lineage>
</organism>
<evidence type="ECO:0000256" key="1">
    <source>
        <dbReference type="ARBA" id="ARBA00035644"/>
    </source>
</evidence>
<dbReference type="Proteomes" id="UP000645257">
    <property type="component" value="Unassembled WGS sequence"/>
</dbReference>
<reference evidence="3" key="1">
    <citation type="journal article" date="2014" name="Int. J. Syst. Evol. Microbiol.">
        <title>Complete genome sequence of Corynebacterium casei LMG S-19264T (=DSM 44701T), isolated from a smear-ripened cheese.</title>
        <authorList>
            <consortium name="US DOE Joint Genome Institute (JGI-PGF)"/>
            <person name="Walter F."/>
            <person name="Albersmeier A."/>
            <person name="Kalinowski J."/>
            <person name="Ruckert C."/>
        </authorList>
    </citation>
    <scope>NUCLEOTIDE SEQUENCE</scope>
    <source>
        <strain evidence="3">KCTC 32182</strain>
    </source>
</reference>
<sequence length="270" mass="29402">MSPVIHPAVRRVRHPLHFRLLEVRRVTRLSPLMVRVTLGGEALRGFVSESFDDHVKVIFPPPGASVPVMPVPGPDGVAFPEGVERGPMRDYTPRRFDAGALELDIDFVLHGDGPGSTFAATARPGDAIGIAGPKGSFVIPDAFDWQLLVGDATALPAIARRLEESPPGTRIIAFIEVAGPEEEQALVTHDGAEVRWVRQSEEGHSVALLEAVRAFTLPEGEGYVWAAGEFHLIRELRECLVDGKGLPRHCLRAASYWRADEGDDSEDDEA</sequence>
<comment type="caution">
    <text evidence="3">The sequence shown here is derived from an EMBL/GenBank/DDBJ whole genome shotgun (WGS) entry which is preliminary data.</text>
</comment>
<dbReference type="Pfam" id="PF04954">
    <property type="entry name" value="SIP"/>
    <property type="match status" value="1"/>
</dbReference>
<reference evidence="3" key="2">
    <citation type="submission" date="2020-09" db="EMBL/GenBank/DDBJ databases">
        <authorList>
            <person name="Sun Q."/>
            <person name="Kim S."/>
        </authorList>
    </citation>
    <scope>NUCLEOTIDE SEQUENCE</scope>
    <source>
        <strain evidence="3">KCTC 32182</strain>
    </source>
</reference>
<dbReference type="InterPro" id="IPR017938">
    <property type="entry name" value="Riboflavin_synthase-like_b-brl"/>
</dbReference>
<dbReference type="InterPro" id="IPR007037">
    <property type="entry name" value="SIP_rossman_dom"/>
</dbReference>
<accession>A0A918NXH9</accession>
<dbReference type="SUPFAM" id="SSF63380">
    <property type="entry name" value="Riboflavin synthase domain-like"/>
    <property type="match status" value="1"/>
</dbReference>
<dbReference type="InterPro" id="IPR039261">
    <property type="entry name" value="FNR_nucleotide-bd"/>
</dbReference>
<keyword evidence="4" id="KW-1185">Reference proteome</keyword>
<dbReference type="PROSITE" id="PS51384">
    <property type="entry name" value="FAD_FR"/>
    <property type="match status" value="1"/>
</dbReference>
<dbReference type="Gene3D" id="3.40.50.80">
    <property type="entry name" value="Nucleotide-binding domain of ferredoxin-NADP reductase (FNR) module"/>
    <property type="match status" value="1"/>
</dbReference>
<name>A0A918NXH9_9NEIS</name>
<proteinExistence type="inferred from homology"/>
<protein>
    <submittedName>
        <fullName evidence="3">Siderophore-interacting protein</fullName>
    </submittedName>
</protein>
<feature type="domain" description="FAD-binding FR-type" evidence="2">
    <location>
        <begin position="13"/>
        <end position="140"/>
    </location>
</feature>
<dbReference type="EMBL" id="BMYX01000001">
    <property type="protein sequence ID" value="GGY04947.1"/>
    <property type="molecule type" value="Genomic_DNA"/>
</dbReference>
<dbReference type="PANTHER" id="PTHR30157">
    <property type="entry name" value="FERRIC REDUCTASE, NADPH-DEPENDENT"/>
    <property type="match status" value="1"/>
</dbReference>
<evidence type="ECO:0000313" key="4">
    <source>
        <dbReference type="Proteomes" id="UP000645257"/>
    </source>
</evidence>
<dbReference type="RefSeq" id="WP_189530645.1">
    <property type="nucleotide sequence ID" value="NZ_BMYX01000001.1"/>
</dbReference>
<gene>
    <name evidence="3" type="primary">mxcB</name>
    <name evidence="3" type="ORF">GCM10011289_04370</name>
</gene>
<dbReference type="InterPro" id="IPR039374">
    <property type="entry name" value="SIP_fam"/>
</dbReference>
<dbReference type="GO" id="GO:0016491">
    <property type="term" value="F:oxidoreductase activity"/>
    <property type="evidence" value="ECO:0007669"/>
    <property type="project" value="InterPro"/>
</dbReference>
<dbReference type="InterPro" id="IPR017927">
    <property type="entry name" value="FAD-bd_FR_type"/>
</dbReference>
<dbReference type="InterPro" id="IPR013113">
    <property type="entry name" value="SIP_FAD-bd"/>
</dbReference>
<evidence type="ECO:0000259" key="2">
    <source>
        <dbReference type="PROSITE" id="PS51384"/>
    </source>
</evidence>
<dbReference type="CDD" id="cd06193">
    <property type="entry name" value="siderophore_interacting"/>
    <property type="match status" value="1"/>
</dbReference>
<evidence type="ECO:0000313" key="3">
    <source>
        <dbReference type="EMBL" id="GGY04947.1"/>
    </source>
</evidence>
<comment type="similarity">
    <text evidence="1">Belongs to the SIP oxidoreductase family.</text>
</comment>
<dbReference type="Gene3D" id="2.40.30.10">
    <property type="entry name" value="Translation factors"/>
    <property type="match status" value="1"/>
</dbReference>
<dbReference type="PANTHER" id="PTHR30157:SF0">
    <property type="entry name" value="NADPH-DEPENDENT FERRIC-CHELATE REDUCTASE"/>
    <property type="match status" value="1"/>
</dbReference>
<dbReference type="AlphaFoldDB" id="A0A918NXH9"/>